<gene>
    <name evidence="3" type="ORF">PSNMU_V1.4_AUG-EV-PASAV3_0122030</name>
</gene>
<reference evidence="3 4" key="1">
    <citation type="submission" date="2019-01" db="EMBL/GenBank/DDBJ databases">
        <authorList>
            <person name="Ferrante I. M."/>
        </authorList>
    </citation>
    <scope>NUCLEOTIDE SEQUENCE [LARGE SCALE GENOMIC DNA]</scope>
    <source>
        <strain evidence="3 4">B856</strain>
    </source>
</reference>
<dbReference type="EMBL" id="CAACVS010000683">
    <property type="protein sequence ID" value="VEU45053.1"/>
    <property type="molecule type" value="Genomic_DNA"/>
</dbReference>
<feature type="domain" description="Fe2OG dioxygenase" evidence="2">
    <location>
        <begin position="227"/>
        <end position="350"/>
    </location>
</feature>
<dbReference type="PROSITE" id="PS51471">
    <property type="entry name" value="FE2OG_OXY"/>
    <property type="match status" value="1"/>
</dbReference>
<evidence type="ECO:0000256" key="1">
    <source>
        <dbReference type="SAM" id="SignalP"/>
    </source>
</evidence>
<dbReference type="InterPro" id="IPR005123">
    <property type="entry name" value="Oxoglu/Fe-dep_dioxygenase_dom"/>
</dbReference>
<evidence type="ECO:0000313" key="3">
    <source>
        <dbReference type="EMBL" id="VEU45053.1"/>
    </source>
</evidence>
<dbReference type="OrthoDB" id="69177at2759"/>
<keyword evidence="4" id="KW-1185">Reference proteome</keyword>
<sequence length="583" mass="63946">MWTARTSALLLDGFLFFVVSVQKASGFVAIPPKPLRGARRGKACIATFLSEHSVTTDAVDSQGASGKCWESEAIRWIDDVLDQKSKQSPFAIEEPGDDNTPIVPFEWVVGGPDDRGDSPGSSPIRNKKVALRTIGATPLLDAESIASIRNAAENLWDGRGSSGPTSRFTLQFENTNSECHLDELVESNAALKEVVDNLLTTKVYPLARSAFGDSGGGGQRLTDGRLCVYDSLVVRYDGNKATDRFEASQPLHRDGGVVSVNIALNSHDVAKETRRADRFTGGGTFFEDLMGREPNEHQSENENEASGGDASPVLRPLAAGHALAHWSTKRHAGAPTTSGTRDILVFFLTQRKATETAAAGAVPKSAFSGIERSFHLKLKAQEIPGGLALRCLDLAMEETPFDGQAHFLKGFHLMRGGTTPKDGRGNTTEDEEQRWRELQQSVFHLVRAAEYAPFDARIQCHLGMAYRQRWMFAKRTNRTRDITGSDSSENGEQRELCKATESLRRALFLHDRYQRHGIASDFDDNVLVARLTLGEVLAQLERYSDAIQCLSKIESHSLDADKPKDKAMAQHIAAVVAHCIEQE</sequence>
<dbReference type="Proteomes" id="UP000291116">
    <property type="component" value="Unassembled WGS sequence"/>
</dbReference>
<dbReference type="InterPro" id="IPR011990">
    <property type="entry name" value="TPR-like_helical_dom_sf"/>
</dbReference>
<dbReference type="SUPFAM" id="SSF48452">
    <property type="entry name" value="TPR-like"/>
    <property type="match status" value="1"/>
</dbReference>
<keyword evidence="1" id="KW-0732">Signal</keyword>
<dbReference type="AlphaFoldDB" id="A0A448ZSX0"/>
<proteinExistence type="predicted"/>
<name>A0A448ZSX0_9STRA</name>
<feature type="signal peptide" evidence="1">
    <location>
        <begin position="1"/>
        <end position="26"/>
    </location>
</feature>
<dbReference type="Gene3D" id="1.25.40.10">
    <property type="entry name" value="Tetratricopeptide repeat domain"/>
    <property type="match status" value="1"/>
</dbReference>
<evidence type="ECO:0000313" key="4">
    <source>
        <dbReference type="Proteomes" id="UP000291116"/>
    </source>
</evidence>
<accession>A0A448ZSX0</accession>
<feature type="chain" id="PRO_5019323866" description="Fe2OG dioxygenase domain-containing protein" evidence="1">
    <location>
        <begin position="27"/>
        <end position="583"/>
    </location>
</feature>
<protein>
    <recommendedName>
        <fullName evidence="2">Fe2OG dioxygenase domain-containing protein</fullName>
    </recommendedName>
</protein>
<organism evidence="3 4">
    <name type="scientific">Pseudo-nitzschia multistriata</name>
    <dbReference type="NCBI Taxonomy" id="183589"/>
    <lineage>
        <taxon>Eukaryota</taxon>
        <taxon>Sar</taxon>
        <taxon>Stramenopiles</taxon>
        <taxon>Ochrophyta</taxon>
        <taxon>Bacillariophyta</taxon>
        <taxon>Bacillariophyceae</taxon>
        <taxon>Bacillariophycidae</taxon>
        <taxon>Bacillariales</taxon>
        <taxon>Bacillariaceae</taxon>
        <taxon>Pseudo-nitzschia</taxon>
    </lineage>
</organism>
<evidence type="ECO:0000259" key="2">
    <source>
        <dbReference type="PROSITE" id="PS51471"/>
    </source>
</evidence>